<feature type="transmembrane region" description="Helical" evidence="2">
    <location>
        <begin position="76"/>
        <end position="97"/>
    </location>
</feature>
<gene>
    <name evidence="3" type="ORF">JZX89_19220</name>
</gene>
<evidence type="ECO:0000256" key="1">
    <source>
        <dbReference type="ARBA" id="ARBA00010894"/>
    </source>
</evidence>
<accession>A0ABS3ELL4</accession>
<name>A0ABS3ELL4_9HYPH</name>
<evidence type="ECO:0000313" key="3">
    <source>
        <dbReference type="EMBL" id="MBO0132875.1"/>
    </source>
</evidence>
<reference evidence="3 4" key="1">
    <citation type="submission" date="2021-03" db="EMBL/GenBank/DDBJ databases">
        <title>Whole genome sequence of Agrobacterium sp. strain Rnr.</title>
        <authorList>
            <person name="Mafakheri H."/>
            <person name="Taghavi S.M."/>
            <person name="Nemanja K."/>
            <person name="Osdaghi E."/>
        </authorList>
    </citation>
    <scope>NUCLEOTIDE SEQUENCE [LARGE SCALE GENOMIC DNA]</scope>
    <source>
        <strain evidence="3 4">Rnr</strain>
    </source>
</reference>
<comment type="similarity">
    <text evidence="1">Belongs to the YggT family.</text>
</comment>
<keyword evidence="2" id="KW-1133">Transmembrane helix</keyword>
<dbReference type="InterPro" id="IPR003425">
    <property type="entry name" value="CCB3/YggT"/>
</dbReference>
<organism evidence="3 4">
    <name type="scientific">Agrobacterium burrii</name>
    <dbReference type="NCBI Taxonomy" id="2815339"/>
    <lineage>
        <taxon>Bacteria</taxon>
        <taxon>Pseudomonadati</taxon>
        <taxon>Pseudomonadota</taxon>
        <taxon>Alphaproteobacteria</taxon>
        <taxon>Hyphomicrobiales</taxon>
        <taxon>Rhizobiaceae</taxon>
        <taxon>Rhizobium/Agrobacterium group</taxon>
        <taxon>Agrobacterium</taxon>
        <taxon>Agrobacterium tumefaciens complex</taxon>
    </lineage>
</organism>
<dbReference type="Pfam" id="PF02325">
    <property type="entry name" value="CCB3_YggT"/>
    <property type="match status" value="1"/>
</dbReference>
<keyword evidence="4" id="KW-1185">Reference proteome</keyword>
<proteinExistence type="inferred from homology"/>
<comment type="caution">
    <text evidence="3">The sequence shown here is derived from an EMBL/GenBank/DDBJ whole genome shotgun (WGS) entry which is preliminary data.</text>
</comment>
<keyword evidence="2" id="KW-0812">Transmembrane</keyword>
<dbReference type="EMBL" id="JAFLNA010000010">
    <property type="protein sequence ID" value="MBO0132875.1"/>
    <property type="molecule type" value="Genomic_DNA"/>
</dbReference>
<sequence length="106" mass="12140">MSCNQDTEILMLALFQTIDLALNLYTWVLIASAIFSWLYAFNVINSRNQFVNAIGSFLVNVTEPALRPIRRILPNLGGIDISPIILLLIIFFIRSFMWNTLYPMTV</sequence>
<protein>
    <submittedName>
        <fullName evidence="3">YggT family protein</fullName>
    </submittedName>
</protein>
<evidence type="ECO:0000256" key="2">
    <source>
        <dbReference type="SAM" id="Phobius"/>
    </source>
</evidence>
<feature type="transmembrane region" description="Helical" evidence="2">
    <location>
        <begin position="20"/>
        <end position="40"/>
    </location>
</feature>
<dbReference type="Proteomes" id="UP000664699">
    <property type="component" value="Unassembled WGS sequence"/>
</dbReference>
<evidence type="ECO:0000313" key="4">
    <source>
        <dbReference type="Proteomes" id="UP000664699"/>
    </source>
</evidence>
<keyword evidence="2" id="KW-0472">Membrane</keyword>
<dbReference type="PANTHER" id="PTHR33219">
    <property type="entry name" value="YLMG HOMOLOG PROTEIN 2, CHLOROPLASTIC"/>
    <property type="match status" value="1"/>
</dbReference>
<dbReference type="PANTHER" id="PTHR33219:SF14">
    <property type="entry name" value="PROTEIN COFACTOR ASSEMBLY OF COMPLEX C SUBUNIT B CCB3, CHLOROPLASTIC-RELATED"/>
    <property type="match status" value="1"/>
</dbReference>